<dbReference type="Proteomes" id="UP000054837">
    <property type="component" value="Unassembled WGS sequence"/>
</dbReference>
<dbReference type="AlphaFoldDB" id="A0A0W8I8H5"/>
<evidence type="ECO:0000256" key="1">
    <source>
        <dbReference type="ARBA" id="ARBA00009986"/>
    </source>
</evidence>
<dbReference type="PROSITE" id="PS00687">
    <property type="entry name" value="ALDEHYDE_DEHYDR_GLU"/>
    <property type="match status" value="1"/>
</dbReference>
<dbReference type="PROSITE" id="PS00070">
    <property type="entry name" value="ALDEHYDE_DEHYDR_CYS"/>
    <property type="match status" value="1"/>
</dbReference>
<keyword evidence="7" id="KW-1185">Reference proteome</keyword>
<dbReference type="Gene3D" id="3.40.605.10">
    <property type="entry name" value="Aldehyde Dehydrogenase, Chain A, domain 1"/>
    <property type="match status" value="1"/>
</dbReference>
<comment type="similarity">
    <text evidence="1 4">Belongs to the aldehyde dehydrogenase family.</text>
</comment>
<organism evidence="6 7">
    <name type="scientific">Serinicoccus chungangensis</name>
    <dbReference type="NCBI Taxonomy" id="767452"/>
    <lineage>
        <taxon>Bacteria</taxon>
        <taxon>Bacillati</taxon>
        <taxon>Actinomycetota</taxon>
        <taxon>Actinomycetes</taxon>
        <taxon>Micrococcales</taxon>
        <taxon>Ornithinimicrobiaceae</taxon>
        <taxon>Serinicoccus</taxon>
    </lineage>
</organism>
<dbReference type="Gene3D" id="3.40.309.10">
    <property type="entry name" value="Aldehyde Dehydrogenase, Chain A, domain 2"/>
    <property type="match status" value="1"/>
</dbReference>
<dbReference type="InterPro" id="IPR016162">
    <property type="entry name" value="Ald_DH_N"/>
</dbReference>
<dbReference type="EMBL" id="LQBL01000022">
    <property type="protein sequence ID" value="KUG55707.1"/>
    <property type="molecule type" value="Genomic_DNA"/>
</dbReference>
<evidence type="ECO:0000313" key="6">
    <source>
        <dbReference type="EMBL" id="KUG55707.1"/>
    </source>
</evidence>
<dbReference type="GO" id="GO:0016620">
    <property type="term" value="F:oxidoreductase activity, acting on the aldehyde or oxo group of donors, NAD or NADP as acceptor"/>
    <property type="evidence" value="ECO:0007669"/>
    <property type="project" value="InterPro"/>
</dbReference>
<name>A0A0W8I8H5_9MICO</name>
<dbReference type="RefSeq" id="WP_058890815.1">
    <property type="nucleotide sequence ID" value="NZ_LQBL01000022.1"/>
</dbReference>
<accession>A0A0W8I8H5</accession>
<feature type="active site" evidence="3">
    <location>
        <position position="246"/>
    </location>
</feature>
<protein>
    <submittedName>
        <fullName evidence="6">Aldehyde dehydrogenase</fullName>
    </submittedName>
</protein>
<feature type="domain" description="Aldehyde dehydrogenase" evidence="5">
    <location>
        <begin position="18"/>
        <end position="472"/>
    </location>
</feature>
<proteinExistence type="inferred from homology"/>
<dbReference type="SUPFAM" id="SSF53720">
    <property type="entry name" value="ALDH-like"/>
    <property type="match status" value="1"/>
</dbReference>
<dbReference type="InterPro" id="IPR029510">
    <property type="entry name" value="Ald_DH_CS_GLU"/>
</dbReference>
<dbReference type="InterPro" id="IPR016160">
    <property type="entry name" value="Ald_DH_CS_CYS"/>
</dbReference>
<dbReference type="FunFam" id="3.40.605.10:FF:000007">
    <property type="entry name" value="NAD/NADP-dependent betaine aldehyde dehydrogenase"/>
    <property type="match status" value="1"/>
</dbReference>
<evidence type="ECO:0000313" key="7">
    <source>
        <dbReference type="Proteomes" id="UP000054837"/>
    </source>
</evidence>
<evidence type="ECO:0000256" key="2">
    <source>
        <dbReference type="ARBA" id="ARBA00023002"/>
    </source>
</evidence>
<gene>
    <name evidence="6" type="ORF">AVL62_05305</name>
</gene>
<keyword evidence="2 4" id="KW-0560">Oxidoreductase</keyword>
<dbReference type="InterPro" id="IPR016163">
    <property type="entry name" value="Ald_DH_C"/>
</dbReference>
<dbReference type="OrthoDB" id="3954161at2"/>
<dbReference type="STRING" id="767452.AVL62_05305"/>
<comment type="caution">
    <text evidence="6">The sequence shown here is derived from an EMBL/GenBank/DDBJ whole genome shotgun (WGS) entry which is preliminary data.</text>
</comment>
<evidence type="ECO:0000256" key="4">
    <source>
        <dbReference type="RuleBase" id="RU003345"/>
    </source>
</evidence>
<dbReference type="Pfam" id="PF00171">
    <property type="entry name" value="Aldedh"/>
    <property type="match status" value="1"/>
</dbReference>
<dbReference type="InterPro" id="IPR015590">
    <property type="entry name" value="Aldehyde_DH_dom"/>
</dbReference>
<evidence type="ECO:0000256" key="3">
    <source>
        <dbReference type="PROSITE-ProRule" id="PRU10007"/>
    </source>
</evidence>
<sequence length="477" mass="49253">MPELTLPLVAGSSLAVRDTYDNVDPADGSVLGQVARGGAEEVDEAVRAAAQAQPAWAATPTEQRADALTRLADLVDRDREQLAHTESQDTGKPLSQARADATVAARYFRYYGRVVEAAYGDTIPLGPDTHVYTRREPYGVVGSIVAWNYPLQLASRSIAAATATGNAVVLKPADETPRTAVALAALAMEAGLPAGVVNVVPGLGAEAGAALTAHPQVAHLGFVGSTQTGRQVAHAAAERVVPAVLELGGKSAHVVFPDADLDAAAEAITRSILQNAGQTCSAGSRLVVHEDIRAELVAAVAERFGATTLGPGLDDPDLGPLVSRRQQDRVRGYVEGVASGEVVVGGTAPPQDGDLAAGAFWLPTLVDGVDPRDPIAQEEVFGPVLVTLPFEDEAQALELANGTAYGLIAALWTRDLSRAHRLAGALEAGQVFVNTFGAGGGVELPFGGVKASGYGREKGVEALAGFTHTKTVVVRLG</sequence>
<reference evidence="6 7" key="1">
    <citation type="submission" date="2015-12" db="EMBL/GenBank/DDBJ databases">
        <title>Serinicoccus chungangenesis strain CD08_5 genome sequencing and assembly.</title>
        <authorList>
            <person name="Chander A.M."/>
            <person name="Kaur G."/>
            <person name="Nair G.R."/>
            <person name="Dhawan D.K."/>
            <person name="Kochhar R.K."/>
            <person name="Mayilraj S."/>
            <person name="Bhadada S.K."/>
        </authorList>
    </citation>
    <scope>NUCLEOTIDE SEQUENCE [LARGE SCALE GENOMIC DNA]</scope>
    <source>
        <strain evidence="6 7">CD08_5</strain>
    </source>
</reference>
<evidence type="ECO:0000259" key="5">
    <source>
        <dbReference type="Pfam" id="PF00171"/>
    </source>
</evidence>
<dbReference type="PANTHER" id="PTHR11699">
    <property type="entry name" value="ALDEHYDE DEHYDROGENASE-RELATED"/>
    <property type="match status" value="1"/>
</dbReference>
<dbReference type="InterPro" id="IPR016161">
    <property type="entry name" value="Ald_DH/histidinol_DH"/>
</dbReference>